<evidence type="ECO:0000259" key="6">
    <source>
        <dbReference type="PROSITE" id="PS50199"/>
    </source>
</evidence>
<evidence type="ECO:0000256" key="1">
    <source>
        <dbReference type="ARBA" id="ARBA00022723"/>
    </source>
</evidence>
<reference evidence="8" key="1">
    <citation type="submission" date="2021-01" db="EMBL/GenBank/DDBJ databases">
        <authorList>
            <person name="Corre E."/>
            <person name="Pelletier E."/>
            <person name="Niang G."/>
            <person name="Scheremetjew M."/>
            <person name="Finn R."/>
            <person name="Kale V."/>
            <person name="Holt S."/>
            <person name="Cochrane G."/>
            <person name="Meng A."/>
            <person name="Brown T."/>
            <person name="Cohen L."/>
        </authorList>
    </citation>
    <scope>NUCLEOTIDE SEQUENCE</scope>
    <source>
        <strain evidence="8">B650</strain>
    </source>
</reference>
<evidence type="ECO:0000256" key="4">
    <source>
        <dbReference type="PROSITE-ProRule" id="PRU00322"/>
    </source>
</evidence>
<name>A0A7S2PMB2_9STRA</name>
<keyword evidence="1" id="KW-0479">Metal-binding</keyword>
<dbReference type="PROSITE" id="PS50199">
    <property type="entry name" value="ZF_RANBP2_2"/>
    <property type="match status" value="1"/>
</dbReference>
<dbReference type="InterPro" id="IPR001876">
    <property type="entry name" value="Znf_RanBP2"/>
</dbReference>
<dbReference type="AlphaFoldDB" id="A0A7S2PMB2"/>
<accession>A0A7S2PMB2</accession>
<feature type="region of interest" description="Disordered" evidence="5">
    <location>
        <begin position="60"/>
        <end position="79"/>
    </location>
</feature>
<dbReference type="GO" id="GO:0006281">
    <property type="term" value="P:DNA repair"/>
    <property type="evidence" value="ECO:0007669"/>
    <property type="project" value="TreeGrafter"/>
</dbReference>
<dbReference type="Pfam" id="PF08325">
    <property type="entry name" value="WLM"/>
    <property type="match status" value="1"/>
</dbReference>
<evidence type="ECO:0008006" key="9">
    <source>
        <dbReference type="Google" id="ProtNLM"/>
    </source>
</evidence>
<dbReference type="PROSITE" id="PS51397">
    <property type="entry name" value="WLM"/>
    <property type="match status" value="1"/>
</dbReference>
<dbReference type="GO" id="GO:0005634">
    <property type="term" value="C:nucleus"/>
    <property type="evidence" value="ECO:0007669"/>
    <property type="project" value="TreeGrafter"/>
</dbReference>
<dbReference type="EMBL" id="HBGY01029336">
    <property type="protein sequence ID" value="CAD9605624.1"/>
    <property type="molecule type" value="Transcribed_RNA"/>
</dbReference>
<evidence type="ECO:0000313" key="8">
    <source>
        <dbReference type="EMBL" id="CAD9605624.1"/>
    </source>
</evidence>
<dbReference type="InterPro" id="IPR013536">
    <property type="entry name" value="WLM_dom"/>
</dbReference>
<dbReference type="Gene3D" id="3.30.2010.10">
    <property type="entry name" value="Metalloproteases ('zincins'), catalytic domain"/>
    <property type="match status" value="1"/>
</dbReference>
<feature type="compositionally biased region" description="Basic residues" evidence="5">
    <location>
        <begin position="65"/>
        <end position="74"/>
    </location>
</feature>
<dbReference type="PANTHER" id="PTHR46622:SF1">
    <property type="entry name" value="DNA-DEPENDENT METALLOPROTEASE WSS1"/>
    <property type="match status" value="1"/>
</dbReference>
<organism evidence="8">
    <name type="scientific">Leptocylindrus danicus</name>
    <dbReference type="NCBI Taxonomy" id="163516"/>
    <lineage>
        <taxon>Eukaryota</taxon>
        <taxon>Sar</taxon>
        <taxon>Stramenopiles</taxon>
        <taxon>Ochrophyta</taxon>
        <taxon>Bacillariophyta</taxon>
        <taxon>Coscinodiscophyceae</taxon>
        <taxon>Chaetocerotophycidae</taxon>
        <taxon>Leptocylindrales</taxon>
        <taxon>Leptocylindraceae</taxon>
        <taxon>Leptocylindrus</taxon>
    </lineage>
</organism>
<proteinExistence type="predicted"/>
<evidence type="ECO:0000256" key="3">
    <source>
        <dbReference type="ARBA" id="ARBA00022833"/>
    </source>
</evidence>
<dbReference type="SMART" id="SM00547">
    <property type="entry name" value="ZnF_RBZ"/>
    <property type="match status" value="1"/>
</dbReference>
<keyword evidence="2 4" id="KW-0863">Zinc-finger</keyword>
<gene>
    <name evidence="8" type="ORF">LDAN0321_LOCUS18190</name>
</gene>
<feature type="domain" description="RanBP2-type" evidence="6">
    <location>
        <begin position="384"/>
        <end position="414"/>
    </location>
</feature>
<protein>
    <recommendedName>
        <fullName evidence="9">WLM domain-containing protein</fullName>
    </recommendedName>
</protein>
<evidence type="ECO:0000256" key="5">
    <source>
        <dbReference type="SAM" id="MobiDB-lite"/>
    </source>
</evidence>
<dbReference type="InterPro" id="IPR053000">
    <property type="entry name" value="WSS1-like_metalloprotease"/>
</dbReference>
<evidence type="ECO:0000259" key="7">
    <source>
        <dbReference type="PROSITE" id="PS51397"/>
    </source>
</evidence>
<feature type="domain" description="WLM" evidence="7">
    <location>
        <begin position="1"/>
        <end position="193"/>
    </location>
</feature>
<dbReference type="PROSITE" id="PS01358">
    <property type="entry name" value="ZF_RANBP2_1"/>
    <property type="match status" value="1"/>
</dbReference>
<dbReference type="GO" id="GO:0008270">
    <property type="term" value="F:zinc ion binding"/>
    <property type="evidence" value="ECO:0007669"/>
    <property type="project" value="UniProtKB-KW"/>
</dbReference>
<sequence>MKHKSIETIQHIPNLVNNEKCAETLERLRAEFGPIVEKRGWRVLTLTEMCCCGDGDAHFPSGGNNKRRRGRGRIMGHNVGGYNMARGDARTSLGIHIRLRRPKSHTLIPYEEVRDVMAHELAHIRHGPHSAEFYELMQEIVMQHAKFVSSGQVLDKDGFPMGDKAHRLGGLSRRLDTVDIRTRAVMAAENRANLAQIMGGNNILGGDNRKQKVKLSSREAARIAAEQRLKDSKWCHPVSEAEIIEIQDDENSYEENEVLICQPVNFGHTLDFHGKQKKSVNDLAKHQSKKRAQKQHVDLFVDSSDCNMIDLTTDDSKRKAGIVQRNAESAKVRKATQVYGENKQSHGVYGRGSGYCHTKSGVCNAYCNLGEDKIRSISLVNEERNSSEWECKACTCLNPIAILACYICGTPKLSCEESQKVVNGIVKDDFVKNVKKGEVQRSLDTFNGFNIYGNGSKKTSTMNHLT</sequence>
<dbReference type="PANTHER" id="PTHR46622">
    <property type="entry name" value="DNA-DEPENDENT METALLOPROTEASE WSS1"/>
    <property type="match status" value="1"/>
</dbReference>
<dbReference type="GO" id="GO:0008237">
    <property type="term" value="F:metallopeptidase activity"/>
    <property type="evidence" value="ECO:0007669"/>
    <property type="project" value="TreeGrafter"/>
</dbReference>
<evidence type="ECO:0000256" key="2">
    <source>
        <dbReference type="ARBA" id="ARBA00022771"/>
    </source>
</evidence>
<keyword evidence="3" id="KW-0862">Zinc</keyword>